<dbReference type="OrthoDB" id="4382201at2"/>
<gene>
    <name evidence="3" type="ORF">NCTC11636_02469</name>
</gene>
<dbReference type="RefSeq" id="WP_126383502.1">
    <property type="nucleotide sequence ID" value="NZ_LR134350.1"/>
</dbReference>
<sequence length="621" mass="66310">MIAAITEGGSTAGLMNYLAGPGRFNEHESPHVVAGSGVVERRWGQWEDLSTSQAYEIARRLDQFMTETGVRPMGSRRVFNQETGRRETVPGPVANHVWHCSLALHPDEGPLSDQEWAAIARDFMTRMGFTGADGKAECRWVAINHGQAGNGGDHIHIVAVTVREDGTKWSNWRDQTRAQKAVNAIEHAYGLYVIEAREHARGARADSAADLRASARRGRARTDRRVLEERVRAAAVAADTEVDFVVRLRELGVRARPRFAAGRTDVVVGYSVALHARRGEHTLWYAGGKVARDLSLPRLRARWPDTPHSAQQAVDAWRQAWRGMPARQVAQRAQLEACAQALELYDVALREVDPRDPVSLADATRDVAGLLSAQAMACRNGDAAELLARAARTAGRAAQTHRRPAPVAAAPAAVSLAASLALSAAANRSGDVSVLTVQTLALLDTLVEVYRVAGQARTADEMLEHATAALAAVHPSSSRRPRAVDRGHSLLGALAGTAGPVQTHSAPATGEQAAGPPGGRAGSERATVPEVAGGMSVQQADRIRMVVAAAAPVTGAGAPSQQPVEGDHDVRRAGVQRDEHELERVRRVMGLALPGGEDSKVQETSPRPAAPGHHPGQGHTL</sequence>
<name>A0A448HJX0_9ACTO</name>
<accession>A0A448HJX0</accession>
<protein>
    <recommendedName>
        <fullName evidence="2">MobA/VirD2-like nuclease domain-containing protein</fullName>
    </recommendedName>
</protein>
<evidence type="ECO:0000259" key="2">
    <source>
        <dbReference type="Pfam" id="PF03432"/>
    </source>
</evidence>
<organism evidence="3 4">
    <name type="scientific">Actinomyces howellii</name>
    <dbReference type="NCBI Taxonomy" id="52771"/>
    <lineage>
        <taxon>Bacteria</taxon>
        <taxon>Bacillati</taxon>
        <taxon>Actinomycetota</taxon>
        <taxon>Actinomycetes</taxon>
        <taxon>Actinomycetales</taxon>
        <taxon>Actinomycetaceae</taxon>
        <taxon>Actinomyces</taxon>
    </lineage>
</organism>
<feature type="region of interest" description="Disordered" evidence="1">
    <location>
        <begin position="498"/>
        <end position="525"/>
    </location>
</feature>
<dbReference type="KEGG" id="ahw:NCTC11636_02469"/>
<dbReference type="AlphaFoldDB" id="A0A448HJX0"/>
<evidence type="ECO:0000313" key="3">
    <source>
        <dbReference type="EMBL" id="VEG29996.1"/>
    </source>
</evidence>
<feature type="region of interest" description="Disordered" evidence="1">
    <location>
        <begin position="590"/>
        <end position="621"/>
    </location>
</feature>
<reference evidence="3 4" key="1">
    <citation type="submission" date="2018-12" db="EMBL/GenBank/DDBJ databases">
        <authorList>
            <consortium name="Pathogen Informatics"/>
        </authorList>
    </citation>
    <scope>NUCLEOTIDE SEQUENCE [LARGE SCALE GENOMIC DNA]</scope>
    <source>
        <strain evidence="3 4">NCTC11636</strain>
    </source>
</reference>
<dbReference type="Proteomes" id="UP000266895">
    <property type="component" value="Chromosome"/>
</dbReference>
<feature type="domain" description="MobA/VirD2-like nuclease" evidence="2">
    <location>
        <begin position="93"/>
        <end position="191"/>
    </location>
</feature>
<proteinExistence type="predicted"/>
<evidence type="ECO:0000313" key="4">
    <source>
        <dbReference type="Proteomes" id="UP000266895"/>
    </source>
</evidence>
<dbReference type="InterPro" id="IPR005094">
    <property type="entry name" value="Endonuclease_MobA/VirD2"/>
</dbReference>
<dbReference type="Pfam" id="PF03432">
    <property type="entry name" value="Relaxase"/>
    <property type="match status" value="1"/>
</dbReference>
<keyword evidence="4" id="KW-1185">Reference proteome</keyword>
<dbReference type="EMBL" id="LR134350">
    <property type="protein sequence ID" value="VEG29996.1"/>
    <property type="molecule type" value="Genomic_DNA"/>
</dbReference>
<evidence type="ECO:0000256" key="1">
    <source>
        <dbReference type="SAM" id="MobiDB-lite"/>
    </source>
</evidence>